<gene>
    <name evidence="1" type="ORF">NCTC10038_02308</name>
</gene>
<evidence type="ECO:0000313" key="2">
    <source>
        <dbReference type="Proteomes" id="UP000248640"/>
    </source>
</evidence>
<protein>
    <submittedName>
        <fullName evidence="1">Uncharacterized protein</fullName>
    </submittedName>
</protein>
<organism evidence="1 2">
    <name type="scientific">Pseudomonas fluorescens</name>
    <dbReference type="NCBI Taxonomy" id="294"/>
    <lineage>
        <taxon>Bacteria</taxon>
        <taxon>Pseudomonadati</taxon>
        <taxon>Pseudomonadota</taxon>
        <taxon>Gammaproteobacteria</taxon>
        <taxon>Pseudomonadales</taxon>
        <taxon>Pseudomonadaceae</taxon>
        <taxon>Pseudomonas</taxon>
    </lineage>
</organism>
<dbReference type="Proteomes" id="UP000248640">
    <property type="component" value="Chromosome 1"/>
</dbReference>
<accession>A0A8B4I7B8</accession>
<evidence type="ECO:0000313" key="1">
    <source>
        <dbReference type="EMBL" id="SQF90890.1"/>
    </source>
</evidence>
<reference evidence="1 2" key="1">
    <citation type="submission" date="2018-06" db="EMBL/GenBank/DDBJ databases">
        <authorList>
            <consortium name="Pathogen Informatics"/>
            <person name="Doyle S."/>
        </authorList>
    </citation>
    <scope>NUCLEOTIDE SEQUENCE [LARGE SCALE GENOMIC DNA]</scope>
    <source>
        <strain evidence="1 2">NCTC10038</strain>
    </source>
</reference>
<name>A0A8B4I7B8_PSEFL</name>
<dbReference type="EMBL" id="LS483372">
    <property type="protein sequence ID" value="SQF90890.1"/>
    <property type="molecule type" value="Genomic_DNA"/>
</dbReference>
<sequence>MGFPTPSLFTPSEHLIRRGWIDAVLTSERLN</sequence>
<proteinExistence type="predicted"/>
<dbReference type="AlphaFoldDB" id="A0A8B4I7B8"/>